<dbReference type="STRING" id="86166.TAGGR_1479"/>
<dbReference type="RefSeq" id="WP_059175764.1">
    <property type="nucleotide sequence ID" value="NZ_BCNO01000001.1"/>
</dbReference>
<dbReference type="PROSITE" id="PS00198">
    <property type="entry name" value="4FE4S_FER_1"/>
    <property type="match status" value="1"/>
</dbReference>
<keyword evidence="3" id="KW-0408">Iron</keyword>
<gene>
    <name evidence="6" type="ORF">TAGGR_1479</name>
</gene>
<protein>
    <submittedName>
        <fullName evidence="6">Prokaryotic molybdopterin-containing oxidoreductase family, iron-sulfur binding subunit</fullName>
    </submittedName>
</protein>
<dbReference type="InterPro" id="IPR017900">
    <property type="entry name" value="4Fe4S_Fe_S_CS"/>
</dbReference>
<dbReference type="SUPFAM" id="SSF54862">
    <property type="entry name" value="4Fe-4S ferredoxins"/>
    <property type="match status" value="1"/>
</dbReference>
<dbReference type="GO" id="GO:0051539">
    <property type="term" value="F:4 iron, 4 sulfur cluster binding"/>
    <property type="evidence" value="ECO:0007669"/>
    <property type="project" value="UniProtKB-KW"/>
</dbReference>
<dbReference type="InterPro" id="IPR050954">
    <property type="entry name" value="ET_IronSulfur_Cluster-Binding"/>
</dbReference>
<organism evidence="6 7">
    <name type="scientific">Thermodesulfovibrio aggregans</name>
    <dbReference type="NCBI Taxonomy" id="86166"/>
    <lineage>
        <taxon>Bacteria</taxon>
        <taxon>Pseudomonadati</taxon>
        <taxon>Nitrospirota</taxon>
        <taxon>Thermodesulfovibrionia</taxon>
        <taxon>Thermodesulfovibrionales</taxon>
        <taxon>Thermodesulfovibrionaceae</taxon>
        <taxon>Thermodesulfovibrio</taxon>
    </lineage>
</organism>
<dbReference type="CDD" id="cd10551">
    <property type="entry name" value="PsrB"/>
    <property type="match status" value="1"/>
</dbReference>
<accession>A0A0U9HMK6</accession>
<keyword evidence="4" id="KW-0411">Iron-sulfur</keyword>
<dbReference type="InterPro" id="IPR054822">
    <property type="entry name" value="DsrO-like"/>
</dbReference>
<sequence>MITRRDFLKIAAFSSLLGLGGALTINAFEKESGQKVLKDIKALKGKRWAMAIDTRKFKTQEDFEKVIRACHKAHNVPEIANPLHEVKWIWTDDYEHTFAGTAEEYISKEVKERKFLLLCNQCDNAPCVRVCPVKATFKREDGITMQDMHRCIGCKFCMAGCPYGARNYNFLPPRDYIKELNPEYPTRTLGVVEKCTFCNERIDRGLLPYCVEASEGKIIFGDLYDPNSEIRKVLSENIVIRRKVELGTQPMVFYII</sequence>
<evidence type="ECO:0000256" key="4">
    <source>
        <dbReference type="ARBA" id="ARBA00023014"/>
    </source>
</evidence>
<dbReference type="PANTHER" id="PTHR43177">
    <property type="entry name" value="PROTEIN NRFC"/>
    <property type="match status" value="1"/>
</dbReference>
<name>A0A0U9HMK6_9BACT</name>
<dbReference type="NCBIfam" id="NF045797">
    <property type="entry name" value="DsrO"/>
    <property type="match status" value="1"/>
</dbReference>
<comment type="caution">
    <text evidence="6">The sequence shown here is derived from an EMBL/GenBank/DDBJ whole genome shotgun (WGS) entry which is preliminary data.</text>
</comment>
<evidence type="ECO:0000313" key="6">
    <source>
        <dbReference type="EMBL" id="GAQ94300.1"/>
    </source>
</evidence>
<keyword evidence="1" id="KW-0004">4Fe-4S</keyword>
<proteinExistence type="predicted"/>
<dbReference type="EMBL" id="BCNO01000001">
    <property type="protein sequence ID" value="GAQ94300.1"/>
    <property type="molecule type" value="Genomic_DNA"/>
</dbReference>
<keyword evidence="2" id="KW-0479">Metal-binding</keyword>
<evidence type="ECO:0000313" key="7">
    <source>
        <dbReference type="Proteomes" id="UP000054976"/>
    </source>
</evidence>
<feature type="domain" description="4Fe-4S ferredoxin-type" evidence="5">
    <location>
        <begin position="142"/>
        <end position="171"/>
    </location>
</feature>
<dbReference type="GO" id="GO:0046872">
    <property type="term" value="F:metal ion binding"/>
    <property type="evidence" value="ECO:0007669"/>
    <property type="project" value="UniProtKB-KW"/>
</dbReference>
<dbReference type="OrthoDB" id="9789030at2"/>
<dbReference type="InterPro" id="IPR017896">
    <property type="entry name" value="4Fe4S_Fe-S-bd"/>
</dbReference>
<evidence type="ECO:0000259" key="5">
    <source>
        <dbReference type="PROSITE" id="PS51379"/>
    </source>
</evidence>
<reference evidence="7" key="1">
    <citation type="submission" date="2016-01" db="EMBL/GenBank/DDBJ databases">
        <title>Draft genome sequence of Thermodesulfovibrio aggregans strain TGE-P1.</title>
        <authorList>
            <person name="Sekiguchi Y."/>
            <person name="Ohashi A."/>
            <person name="Matsuura N."/>
            <person name="Tourlousse M.D."/>
        </authorList>
    </citation>
    <scope>NUCLEOTIDE SEQUENCE [LARGE SCALE GENOMIC DNA]</scope>
    <source>
        <strain evidence="7">TGE-P1</strain>
    </source>
</reference>
<keyword evidence="7" id="KW-1185">Reference proteome</keyword>
<dbReference type="PROSITE" id="PS51379">
    <property type="entry name" value="4FE4S_FER_2"/>
    <property type="match status" value="1"/>
</dbReference>
<dbReference type="Pfam" id="PF13247">
    <property type="entry name" value="Fer4_11"/>
    <property type="match status" value="1"/>
</dbReference>
<dbReference type="PANTHER" id="PTHR43177:SF3">
    <property type="entry name" value="PROTEIN NRFC HOMOLOG"/>
    <property type="match status" value="1"/>
</dbReference>
<evidence type="ECO:0000256" key="2">
    <source>
        <dbReference type="ARBA" id="ARBA00022723"/>
    </source>
</evidence>
<dbReference type="Proteomes" id="UP000054976">
    <property type="component" value="Unassembled WGS sequence"/>
</dbReference>
<evidence type="ECO:0000256" key="1">
    <source>
        <dbReference type="ARBA" id="ARBA00022485"/>
    </source>
</evidence>
<dbReference type="Gene3D" id="3.30.70.20">
    <property type="match status" value="2"/>
</dbReference>
<evidence type="ECO:0000256" key="3">
    <source>
        <dbReference type="ARBA" id="ARBA00023004"/>
    </source>
</evidence>
<dbReference type="AlphaFoldDB" id="A0A0U9HMK6"/>